<feature type="transmembrane region" description="Helical" evidence="1">
    <location>
        <begin position="100"/>
        <end position="120"/>
    </location>
</feature>
<dbReference type="AlphaFoldDB" id="A0A9X4E174"/>
<protein>
    <submittedName>
        <fullName evidence="2">DUF962 domain-containing protein</fullName>
    </submittedName>
    <submittedName>
        <fullName evidence="3">Mpo1-like protein</fullName>
    </submittedName>
</protein>
<feature type="transmembrane region" description="Helical" evidence="1">
    <location>
        <begin position="21"/>
        <end position="42"/>
    </location>
</feature>
<accession>A0A9X4E174</accession>
<evidence type="ECO:0000313" key="4">
    <source>
        <dbReference type="Proteomes" id="UP001149607"/>
    </source>
</evidence>
<reference evidence="3" key="2">
    <citation type="submission" date="2024-02" db="EMBL/GenBank/DDBJ databases">
        <title>Neisseria leonii sp. nov.</title>
        <authorList>
            <person name="Boutroux M."/>
            <person name="Favre-Rochex S."/>
            <person name="Gorgette O."/>
            <person name="Touak G."/>
            <person name="Muhle E."/>
            <person name="Chesneau O."/>
            <person name="Clermont D."/>
            <person name="Rahi P."/>
        </authorList>
    </citation>
    <scope>NUCLEOTIDE SEQUENCE</scope>
    <source>
        <strain evidence="3">51.81</strain>
    </source>
</reference>
<dbReference type="Proteomes" id="UP001149607">
    <property type="component" value="Chromosome"/>
</dbReference>
<evidence type="ECO:0000313" key="2">
    <source>
        <dbReference type="EMBL" id="MDD9327194.1"/>
    </source>
</evidence>
<keyword evidence="1" id="KW-0472">Membrane</keyword>
<feature type="transmembrane region" description="Helical" evidence="1">
    <location>
        <begin position="48"/>
        <end position="68"/>
    </location>
</feature>
<keyword evidence="1" id="KW-0812">Transmembrane</keyword>
<keyword evidence="1" id="KW-1133">Transmembrane helix</keyword>
<dbReference type="EMBL" id="JAPQFL010000001">
    <property type="protein sequence ID" value="MDD9327194.1"/>
    <property type="molecule type" value="Genomic_DNA"/>
</dbReference>
<dbReference type="PANTHER" id="PTHR28026:SF9">
    <property type="entry name" value="2-HYDROXY-PALMITIC ACID DIOXYGENASE MPO1"/>
    <property type="match status" value="1"/>
</dbReference>
<dbReference type="InterPro" id="IPR009305">
    <property type="entry name" value="Mpo1-like"/>
</dbReference>
<proteinExistence type="predicted"/>
<evidence type="ECO:0000256" key="1">
    <source>
        <dbReference type="SAM" id="Phobius"/>
    </source>
</evidence>
<dbReference type="Pfam" id="PF06127">
    <property type="entry name" value="Mpo1-like"/>
    <property type="match status" value="1"/>
</dbReference>
<organism evidence="2">
    <name type="scientific">Neisseria leonii</name>
    <dbReference type="NCBI Taxonomy" id="2995413"/>
    <lineage>
        <taxon>Bacteria</taxon>
        <taxon>Pseudomonadati</taxon>
        <taxon>Pseudomonadota</taxon>
        <taxon>Betaproteobacteria</taxon>
        <taxon>Neisseriales</taxon>
        <taxon>Neisseriaceae</taxon>
        <taxon>Neisseria</taxon>
    </lineage>
</organism>
<gene>
    <name evidence="2" type="ORF">ORY91_000575</name>
    <name evidence="3" type="ORF">V9W64_02255</name>
</gene>
<dbReference type="GO" id="GO:0046521">
    <property type="term" value="P:sphingoid catabolic process"/>
    <property type="evidence" value="ECO:0007669"/>
    <property type="project" value="TreeGrafter"/>
</dbReference>
<dbReference type="EMBL" id="CP146598">
    <property type="protein sequence ID" value="WWY03588.1"/>
    <property type="molecule type" value="Genomic_DNA"/>
</dbReference>
<feature type="transmembrane region" description="Helical" evidence="1">
    <location>
        <begin position="75"/>
        <end position="94"/>
    </location>
</feature>
<reference evidence="2" key="1">
    <citation type="submission" date="2022-10" db="EMBL/GenBank/DDBJ databases">
        <authorList>
            <person name="Boutroux M."/>
        </authorList>
    </citation>
    <scope>NUCLEOTIDE SEQUENCE</scope>
    <source>
        <strain evidence="2">51.81</strain>
    </source>
</reference>
<dbReference type="GO" id="GO:0016020">
    <property type="term" value="C:membrane"/>
    <property type="evidence" value="ECO:0007669"/>
    <property type="project" value="GOC"/>
</dbReference>
<sequence length="173" mass="19402">MNAAVRALSSYAAYHRDKRNILTHFIGIPLIWLAIAALISRPLWQPDWLPLGISPMLVAGILLCRYYFSLHRDLGWVMLAVMVLTYLFSANLAAQSTGTWLGVSLGMFAVGWVIQFIGHYYEQRKPAFFDDIRGLIIGPVFVAAEACFLLGRLKTLQQAVEREVGPTVIKPRP</sequence>
<evidence type="ECO:0000313" key="3">
    <source>
        <dbReference type="EMBL" id="WWY03588.1"/>
    </source>
</evidence>
<keyword evidence="4" id="KW-1185">Reference proteome</keyword>
<name>A0A9X4E174_9NEIS</name>
<dbReference type="PANTHER" id="PTHR28026">
    <property type="entry name" value="DUF962 DOMAIN PROTEIN (AFU_ORTHOLOGUE AFUA_8G05310)"/>
    <property type="match status" value="1"/>
</dbReference>
<dbReference type="RefSeq" id="WP_274584458.1">
    <property type="nucleotide sequence ID" value="NZ_CP145811.1"/>
</dbReference>